<dbReference type="Pfam" id="PF09919">
    <property type="entry name" value="DUF2149"/>
    <property type="match status" value="1"/>
</dbReference>
<proteinExistence type="predicted"/>
<sequence>MRFLNEEDDDPLLSVVNLIDVFLVVIGVLMIVIVQNPLNPYAKEDVIVIESPGTDQMKMTIKQGKEMTRYESSNEIGEGEGARAGVTYRLNDGRMIYIPEAE</sequence>
<evidence type="ECO:0000256" key="1">
    <source>
        <dbReference type="SAM" id="Phobius"/>
    </source>
</evidence>
<keyword evidence="1" id="KW-0812">Transmembrane</keyword>
<evidence type="ECO:0000313" key="2">
    <source>
        <dbReference type="EMBL" id="MBK1781957.1"/>
    </source>
</evidence>
<keyword evidence="1" id="KW-1133">Transmembrane helix</keyword>
<reference evidence="2 3" key="1">
    <citation type="submission" date="2020-12" db="EMBL/GenBank/DDBJ databases">
        <authorList>
            <person name="Lu T."/>
            <person name="Wang Q."/>
            <person name="Han X."/>
        </authorList>
    </citation>
    <scope>NUCLEOTIDE SEQUENCE [LARGE SCALE GENOMIC DNA]</scope>
    <source>
        <strain evidence="2 3">WQ 585</strain>
    </source>
</reference>
<dbReference type="RefSeq" id="WP_200237799.1">
    <property type="nucleotide sequence ID" value="NZ_JAENGP010000013.1"/>
</dbReference>
<keyword evidence="1" id="KW-0472">Membrane</keyword>
<gene>
    <name evidence="2" type="ORF">JHL22_12070</name>
</gene>
<keyword evidence="3" id="KW-1185">Reference proteome</keyword>
<protein>
    <submittedName>
        <fullName evidence="2">DUF2149 domain-containing protein</fullName>
    </submittedName>
</protein>
<comment type="caution">
    <text evidence="2">The sequence shown here is derived from an EMBL/GenBank/DDBJ whole genome shotgun (WGS) entry which is preliminary data.</text>
</comment>
<dbReference type="Proteomes" id="UP000635316">
    <property type="component" value="Unassembled WGS sequence"/>
</dbReference>
<evidence type="ECO:0000313" key="3">
    <source>
        <dbReference type="Proteomes" id="UP000635316"/>
    </source>
</evidence>
<feature type="transmembrane region" description="Helical" evidence="1">
    <location>
        <begin position="12"/>
        <end position="34"/>
    </location>
</feature>
<dbReference type="InterPro" id="IPR018676">
    <property type="entry name" value="DUF2149"/>
</dbReference>
<name>A0ABS1EDH7_9BURK</name>
<dbReference type="EMBL" id="JAENGP010000013">
    <property type="protein sequence ID" value="MBK1781957.1"/>
    <property type="molecule type" value="Genomic_DNA"/>
</dbReference>
<organism evidence="2 3">
    <name type="scientific">Advenella mandrilli</name>
    <dbReference type="NCBI Taxonomy" id="2800330"/>
    <lineage>
        <taxon>Bacteria</taxon>
        <taxon>Pseudomonadati</taxon>
        <taxon>Pseudomonadota</taxon>
        <taxon>Betaproteobacteria</taxon>
        <taxon>Burkholderiales</taxon>
        <taxon>Alcaligenaceae</taxon>
    </lineage>
</organism>
<accession>A0ABS1EDH7</accession>